<evidence type="ECO:0000313" key="7">
    <source>
        <dbReference type="Proteomes" id="UP001341245"/>
    </source>
</evidence>
<dbReference type="PROSITE" id="PS00831">
    <property type="entry name" value="RIBOSOMAL_L27"/>
    <property type="match status" value="1"/>
</dbReference>
<evidence type="ECO:0000256" key="1">
    <source>
        <dbReference type="ARBA" id="ARBA00010797"/>
    </source>
</evidence>
<protein>
    <recommendedName>
        <fullName evidence="4">Large ribosomal subunit protein bL27m</fullName>
    </recommendedName>
</protein>
<dbReference type="SUPFAM" id="SSF110324">
    <property type="entry name" value="Ribosomal L27 protein-like"/>
    <property type="match status" value="1"/>
</dbReference>
<feature type="region of interest" description="Disordered" evidence="5">
    <location>
        <begin position="45"/>
        <end position="65"/>
    </location>
</feature>
<comment type="similarity">
    <text evidence="1">Belongs to the bacterial ribosomal protein bL27 family.</text>
</comment>
<sequence length="275" mass="30237">MLLPRIRALPTGSSPAISTIETALSALRLSSPAVTNSTTSIAVRHASHKAQGAANSAKDGAGKRLGAKKSGEQYVIPGNIIFRQRGTKWFPGDNCAMGRDHTIYATQPGYVKYYKDPLKHPKRQYIGVVFERNQVLPQPPHAVRRRRLGMLAYQMELPAATETQLQGDLITGQETGLPGNADMGSGHPSTIRATPKENRPNVVVKDKLTGEVVRATPTLRPGYQYRAANWEIGRAAERAGIRVTPFKPGNRFLAWRKSAARKAKNAERRGLTRRR</sequence>
<dbReference type="PANTHER" id="PTHR15893">
    <property type="entry name" value="RIBOSOMAL PROTEIN L27"/>
    <property type="match status" value="1"/>
</dbReference>
<dbReference type="Gene3D" id="2.40.50.100">
    <property type="match status" value="1"/>
</dbReference>
<dbReference type="PANTHER" id="PTHR15893:SF0">
    <property type="entry name" value="LARGE RIBOSOMAL SUBUNIT PROTEIN BL27M"/>
    <property type="match status" value="1"/>
</dbReference>
<dbReference type="Proteomes" id="UP001341245">
    <property type="component" value="Unassembled WGS sequence"/>
</dbReference>
<dbReference type="NCBIfam" id="TIGR00062">
    <property type="entry name" value="L27"/>
    <property type="match status" value="1"/>
</dbReference>
<comment type="caution">
    <text evidence="6">The sequence shown here is derived from an EMBL/GenBank/DDBJ whole genome shotgun (WGS) entry which is preliminary data.</text>
</comment>
<reference evidence="6 7" key="1">
    <citation type="submission" date="2023-11" db="EMBL/GenBank/DDBJ databases">
        <title>Draft genome sequence and annotation of the polyextremotolerant black yeast-like fungus Aureobasidium pullulans NRRL 62042.</title>
        <authorList>
            <person name="Dielentheis-Frenken M.R.E."/>
            <person name="Wibberg D."/>
            <person name="Blank L.M."/>
            <person name="Tiso T."/>
        </authorList>
    </citation>
    <scope>NUCLEOTIDE SEQUENCE [LARGE SCALE GENOMIC DNA]</scope>
    <source>
        <strain evidence="6 7">NRRL 62042</strain>
    </source>
</reference>
<keyword evidence="7" id="KW-1185">Reference proteome</keyword>
<evidence type="ECO:0000256" key="3">
    <source>
        <dbReference type="ARBA" id="ARBA00023274"/>
    </source>
</evidence>
<dbReference type="PRINTS" id="PR00063">
    <property type="entry name" value="RIBOSOMALL27"/>
</dbReference>
<keyword evidence="2" id="KW-0689">Ribosomal protein</keyword>
<keyword evidence="3" id="KW-0687">Ribonucleoprotein</keyword>
<dbReference type="InterPro" id="IPR018261">
    <property type="entry name" value="Ribosomal_bL27_CS"/>
</dbReference>
<name>A0ABR0TLD2_AURPU</name>
<evidence type="ECO:0000256" key="2">
    <source>
        <dbReference type="ARBA" id="ARBA00022980"/>
    </source>
</evidence>
<proteinExistence type="inferred from homology"/>
<evidence type="ECO:0000256" key="5">
    <source>
        <dbReference type="SAM" id="MobiDB-lite"/>
    </source>
</evidence>
<organism evidence="6 7">
    <name type="scientific">Aureobasidium pullulans</name>
    <name type="common">Black yeast</name>
    <name type="synonym">Pullularia pullulans</name>
    <dbReference type="NCBI Taxonomy" id="5580"/>
    <lineage>
        <taxon>Eukaryota</taxon>
        <taxon>Fungi</taxon>
        <taxon>Dikarya</taxon>
        <taxon>Ascomycota</taxon>
        <taxon>Pezizomycotina</taxon>
        <taxon>Dothideomycetes</taxon>
        <taxon>Dothideomycetidae</taxon>
        <taxon>Dothideales</taxon>
        <taxon>Saccotheciaceae</taxon>
        <taxon>Aureobasidium</taxon>
    </lineage>
</organism>
<evidence type="ECO:0000313" key="6">
    <source>
        <dbReference type="EMBL" id="KAK6004700.1"/>
    </source>
</evidence>
<dbReference type="Pfam" id="PF01016">
    <property type="entry name" value="Ribosomal_L27"/>
    <property type="match status" value="1"/>
</dbReference>
<dbReference type="InterPro" id="IPR001684">
    <property type="entry name" value="Ribosomal_bL27"/>
</dbReference>
<evidence type="ECO:0000256" key="4">
    <source>
        <dbReference type="ARBA" id="ARBA00035267"/>
    </source>
</evidence>
<gene>
    <name evidence="6" type="ORF">QM012_008562</name>
</gene>
<dbReference type="EMBL" id="JASGXD010000007">
    <property type="protein sequence ID" value="KAK6004700.1"/>
    <property type="molecule type" value="Genomic_DNA"/>
</dbReference>
<accession>A0ABR0TLD2</accession>